<proteinExistence type="predicted"/>
<keyword evidence="2" id="KW-1185">Reference proteome</keyword>
<name>A0ABN7PZG3_9BURK</name>
<reference evidence="1 2" key="1">
    <citation type="submission" date="2021-03" db="EMBL/GenBank/DDBJ databases">
        <authorList>
            <person name="Peeters C."/>
        </authorList>
    </citation>
    <scope>NUCLEOTIDE SEQUENCE [LARGE SCALE GENOMIC DNA]</scope>
    <source>
        <strain evidence="1 2">LMG 26411</strain>
    </source>
</reference>
<sequence>MHATHGRGEKRLETLSIRQTRRRIRQQFEIVREARLAGGDVELALFVLAAMRRSLATLRWVRDIRQQFARRV</sequence>
<comment type="caution">
    <text evidence="1">The sequence shown here is derived from an EMBL/GenBank/DDBJ whole genome shotgun (WGS) entry which is preliminary data.</text>
</comment>
<protein>
    <submittedName>
        <fullName evidence="1">Uncharacterized protein</fullName>
    </submittedName>
</protein>
<evidence type="ECO:0000313" key="2">
    <source>
        <dbReference type="Proteomes" id="UP000672657"/>
    </source>
</evidence>
<evidence type="ECO:0000313" key="1">
    <source>
        <dbReference type="EMBL" id="CAG2149351.1"/>
    </source>
</evidence>
<accession>A0ABN7PZG3</accession>
<gene>
    <name evidence="1" type="ORF">LMG26411_03535</name>
</gene>
<organism evidence="1 2">
    <name type="scientific">Cupriavidus numazuensis</name>
    <dbReference type="NCBI Taxonomy" id="221992"/>
    <lineage>
        <taxon>Bacteria</taxon>
        <taxon>Pseudomonadati</taxon>
        <taxon>Pseudomonadota</taxon>
        <taxon>Betaproteobacteria</taxon>
        <taxon>Burkholderiales</taxon>
        <taxon>Burkholderiaceae</taxon>
        <taxon>Cupriavidus</taxon>
    </lineage>
</organism>
<dbReference type="Proteomes" id="UP000672657">
    <property type="component" value="Unassembled WGS sequence"/>
</dbReference>
<dbReference type="EMBL" id="CAJPVI010000020">
    <property type="protein sequence ID" value="CAG2149351.1"/>
    <property type="molecule type" value="Genomic_DNA"/>
</dbReference>